<proteinExistence type="predicted"/>
<name>A0AA38Y0J8_9EURO</name>
<protein>
    <submittedName>
        <fullName evidence="2">Uncharacterized protein</fullName>
    </submittedName>
</protein>
<reference evidence="2" key="1">
    <citation type="submission" date="2022-10" db="EMBL/GenBank/DDBJ databases">
        <title>Culturing micro-colonial fungi from biological soil crusts in the Mojave desert and describing Neophaeococcomyces mojavensis, and introducing the new genera and species Taxawa tesnikishii.</title>
        <authorList>
            <person name="Kurbessoian T."/>
            <person name="Stajich J.E."/>
        </authorList>
    </citation>
    <scope>NUCLEOTIDE SEQUENCE</scope>
    <source>
        <strain evidence="2">TK_35</strain>
    </source>
</reference>
<dbReference type="EMBL" id="JAPDRN010000057">
    <property type="protein sequence ID" value="KAJ9631420.1"/>
    <property type="molecule type" value="Genomic_DNA"/>
</dbReference>
<evidence type="ECO:0000313" key="2">
    <source>
        <dbReference type="EMBL" id="KAJ9631420.1"/>
    </source>
</evidence>
<sequence>MKKEKAIYQGVTPSSKVTAESKFRAALARIIDGSALNVERNAQITQNNVAREAGVDPSALRASRYPALVMEIRDLAGMARADVGSMGHKPHRPRSEERRNEKQRYQDMKRQRDHAAALLASADSEVLRLMLRVRDLERHIEETSPGMVRPQVTMLRVPKR</sequence>
<organism evidence="2">
    <name type="scientific">Knufia peltigerae</name>
    <dbReference type="NCBI Taxonomy" id="1002370"/>
    <lineage>
        <taxon>Eukaryota</taxon>
        <taxon>Fungi</taxon>
        <taxon>Dikarya</taxon>
        <taxon>Ascomycota</taxon>
        <taxon>Pezizomycotina</taxon>
        <taxon>Eurotiomycetes</taxon>
        <taxon>Chaetothyriomycetidae</taxon>
        <taxon>Chaetothyriales</taxon>
        <taxon>Trichomeriaceae</taxon>
        <taxon>Knufia</taxon>
    </lineage>
</organism>
<comment type="caution">
    <text evidence="2">The sequence shown here is derived from an EMBL/GenBank/DDBJ whole genome shotgun (WGS) entry which is preliminary data.</text>
</comment>
<feature type="compositionally biased region" description="Basic and acidic residues" evidence="1">
    <location>
        <begin position="93"/>
        <end position="113"/>
    </location>
</feature>
<gene>
    <name evidence="2" type="ORF">H2204_008147</name>
</gene>
<feature type="region of interest" description="Disordered" evidence="1">
    <location>
        <begin position="81"/>
        <end position="113"/>
    </location>
</feature>
<accession>A0AA38Y0J8</accession>
<dbReference type="AlphaFoldDB" id="A0AA38Y0J8"/>
<evidence type="ECO:0000256" key="1">
    <source>
        <dbReference type="SAM" id="MobiDB-lite"/>
    </source>
</evidence>